<sequence length="659" mass="76771">MSIRKSVQSQHVKDRPKIPSVPQRKQLSKLNNKTEITKGSLPNTKPKLSQSPEGHTNLDDKEIINAVKSIYSPKVAEKQTHRNPRIYSKISIFKGRRIITENIDSPILINRKTGANDENFTYRTTVIPKHFEIDLSAFRIQKNGMVSLKEAMRDKSWLGKAKEFIQSELSSFINASNGIIITHNESNGGLYKYFLGKGNNHPLVKQCFNSRWWWSQAEEEQSPGVNMSWTQLKSQEFINSIPIIRDRPENIENIEKRSIDCKIFYESEVLEEKSVDISPLGYDIITKSSSYVVLSEKLQYIPHQIKCHNRLEFNSNLSDKKFLYMNMKKYYSALRKNVFNYLPLTFHIKFGEEDPEFIEFLNYFQELKSSKQQNLWILKPGENTNRGNGICVCDTLEKITQEVRNNPFPKTGEHTFIIQKYLDRPYLINKRKFDIRLYTLVTATNGIIQAYFYQEGYLRTACKEYSPKNLDNKFIHLTNDAVQKKSEDYGKFENGNKISYMEFQRYIENRRPKVNINFFDDVLPAMKDIVKDTIQAVYMKISKNNRAHTFEIYGYDFLLDSNLKPWLLEVNTNPCLELSSPILARIIPAMLENAFKIALDPLFPEPHHISKKAQVGTLQDHLPENKFELIFHEKYDGAKLLERLESLGTLNIFMSAKDE</sequence>
<feature type="compositionally biased region" description="Polar residues" evidence="1">
    <location>
        <begin position="40"/>
        <end position="54"/>
    </location>
</feature>
<dbReference type="PANTHER" id="PTHR46069">
    <property type="entry name" value="TUBULIN TYROSINE LIGASE"/>
    <property type="match status" value="1"/>
</dbReference>
<dbReference type="EMBL" id="CAJZBQ010000043">
    <property type="protein sequence ID" value="CAG9327183.1"/>
    <property type="molecule type" value="Genomic_DNA"/>
</dbReference>
<evidence type="ECO:0000313" key="2">
    <source>
        <dbReference type="EMBL" id="CAG9327183.1"/>
    </source>
</evidence>
<evidence type="ECO:0000313" key="3">
    <source>
        <dbReference type="Proteomes" id="UP001162131"/>
    </source>
</evidence>
<evidence type="ECO:0008006" key="4">
    <source>
        <dbReference type="Google" id="ProtNLM"/>
    </source>
</evidence>
<name>A0AAU9JZN8_9CILI</name>
<organism evidence="2 3">
    <name type="scientific">Blepharisma stoltei</name>
    <dbReference type="NCBI Taxonomy" id="1481888"/>
    <lineage>
        <taxon>Eukaryota</taxon>
        <taxon>Sar</taxon>
        <taxon>Alveolata</taxon>
        <taxon>Ciliophora</taxon>
        <taxon>Postciliodesmatophora</taxon>
        <taxon>Heterotrichea</taxon>
        <taxon>Heterotrichida</taxon>
        <taxon>Blepharismidae</taxon>
        <taxon>Blepharisma</taxon>
    </lineage>
</organism>
<reference evidence="2" key="1">
    <citation type="submission" date="2021-09" db="EMBL/GenBank/DDBJ databases">
        <authorList>
            <consortium name="AG Swart"/>
            <person name="Singh M."/>
            <person name="Singh A."/>
            <person name="Seah K."/>
            <person name="Emmerich C."/>
        </authorList>
    </citation>
    <scope>NUCLEOTIDE SEQUENCE</scope>
    <source>
        <strain evidence="2">ATCC30299</strain>
    </source>
</reference>
<keyword evidence="3" id="KW-1185">Reference proteome</keyword>
<feature type="region of interest" description="Disordered" evidence="1">
    <location>
        <begin position="1"/>
        <end position="58"/>
    </location>
</feature>
<accession>A0AAU9JZN8</accession>
<dbReference type="AlphaFoldDB" id="A0AAU9JZN8"/>
<feature type="compositionally biased region" description="Polar residues" evidence="1">
    <location>
        <begin position="23"/>
        <end position="34"/>
    </location>
</feature>
<protein>
    <recommendedName>
        <fullName evidence="4">Tubulin-tyrosine ligase family protein</fullName>
    </recommendedName>
</protein>
<dbReference type="Proteomes" id="UP001162131">
    <property type="component" value="Unassembled WGS sequence"/>
</dbReference>
<dbReference type="SUPFAM" id="SSF56059">
    <property type="entry name" value="Glutathione synthetase ATP-binding domain-like"/>
    <property type="match status" value="1"/>
</dbReference>
<dbReference type="Pfam" id="PF03133">
    <property type="entry name" value="TTL"/>
    <property type="match status" value="1"/>
</dbReference>
<comment type="caution">
    <text evidence="2">The sequence shown here is derived from an EMBL/GenBank/DDBJ whole genome shotgun (WGS) entry which is preliminary data.</text>
</comment>
<dbReference type="InterPro" id="IPR004344">
    <property type="entry name" value="TTL/TTLL_fam"/>
</dbReference>
<proteinExistence type="predicted"/>
<dbReference type="PANTHER" id="PTHR46069:SF1">
    <property type="entry name" value="CHROMOSOME UNDETERMINED SCAFFOLD_125, WHOLE GENOME SHOTGUN SEQUENCE"/>
    <property type="match status" value="1"/>
</dbReference>
<evidence type="ECO:0000256" key="1">
    <source>
        <dbReference type="SAM" id="MobiDB-lite"/>
    </source>
</evidence>
<dbReference type="Gene3D" id="3.30.470.20">
    <property type="entry name" value="ATP-grasp fold, B domain"/>
    <property type="match status" value="1"/>
</dbReference>
<feature type="compositionally biased region" description="Polar residues" evidence="1">
    <location>
        <begin position="1"/>
        <end position="10"/>
    </location>
</feature>
<gene>
    <name evidence="2" type="ORF">BSTOLATCC_MIC43224</name>
</gene>
<dbReference type="PROSITE" id="PS51221">
    <property type="entry name" value="TTL"/>
    <property type="match status" value="1"/>
</dbReference>